<dbReference type="EMBL" id="QEAM01000057">
    <property type="protein sequence ID" value="TPX48185.1"/>
    <property type="molecule type" value="Genomic_DNA"/>
</dbReference>
<feature type="region of interest" description="Disordered" evidence="1">
    <location>
        <begin position="316"/>
        <end position="335"/>
    </location>
</feature>
<dbReference type="CDD" id="cd20546">
    <property type="entry name" value="CYCLIN_SpCG1C_ScCTK2-like_rpt2"/>
    <property type="match status" value="1"/>
</dbReference>
<accession>A0A507D9Y3</accession>
<dbReference type="SUPFAM" id="SSF47954">
    <property type="entry name" value="Cyclin-like"/>
    <property type="match status" value="2"/>
</dbReference>
<dbReference type="OrthoDB" id="25002at2759"/>
<feature type="compositionally biased region" description="Pro residues" evidence="1">
    <location>
        <begin position="47"/>
        <end position="67"/>
    </location>
</feature>
<feature type="region of interest" description="Disordered" evidence="1">
    <location>
        <begin position="34"/>
        <end position="74"/>
    </location>
</feature>
<evidence type="ECO:0000313" key="2">
    <source>
        <dbReference type="EMBL" id="TPX48185.1"/>
    </source>
</evidence>
<name>A0A507D9Y3_9FUNG</name>
<organism evidence="2 3">
    <name type="scientific">Synchytrium endobioticum</name>
    <dbReference type="NCBI Taxonomy" id="286115"/>
    <lineage>
        <taxon>Eukaryota</taxon>
        <taxon>Fungi</taxon>
        <taxon>Fungi incertae sedis</taxon>
        <taxon>Chytridiomycota</taxon>
        <taxon>Chytridiomycota incertae sedis</taxon>
        <taxon>Chytridiomycetes</taxon>
        <taxon>Synchytriales</taxon>
        <taxon>Synchytriaceae</taxon>
        <taxon>Synchytrium</taxon>
    </lineage>
</organism>
<dbReference type="PANTHER" id="PTHR10026">
    <property type="entry name" value="CYCLIN"/>
    <property type="match status" value="1"/>
</dbReference>
<dbReference type="AlphaFoldDB" id="A0A507D9Y3"/>
<feature type="compositionally biased region" description="Polar residues" evidence="1">
    <location>
        <begin position="318"/>
        <end position="329"/>
    </location>
</feature>
<dbReference type="VEuPathDB" id="FungiDB:SeMB42_g06607"/>
<dbReference type="InterPro" id="IPR043198">
    <property type="entry name" value="Cyclin/Ssn8"/>
</dbReference>
<proteinExistence type="predicted"/>
<sequence length="335" mass="38019">MHSLPVAPPGMSAPPPALPPPYLLRPISPKLGAHPSSLSSRYDAPQFRPPPPLPVAVHPHPPVPPPQHHPKNANDWTFSKAEMHWTPTRLKHEDSKEAHDEPALRFGGASTIYSIGVLYQAPQDLIATAQVLYHRFYMRVTLKEADWFEHAAAMLWVAWKVEFDAPVIPKLADYIVVVLRKAERNDNLVVEMHSPQWTKWKLKLQHAEQLICDTLCWDLYVELPYDCVFEIGRLLGTTRAVGEKALAVVNDSCRLPLLLQYSPKEVAIAAIYVGTVLHREELRIDAWEVTRADVDRIREIVREMTLLYKERSVYKAPNQPQNSGASPSTESRHKF</sequence>
<dbReference type="Proteomes" id="UP000320475">
    <property type="component" value="Unassembled WGS sequence"/>
</dbReference>
<gene>
    <name evidence="2" type="ORF">SeLEV6574_g02159</name>
</gene>
<protein>
    <submittedName>
        <fullName evidence="2">Uncharacterized protein</fullName>
    </submittedName>
</protein>
<comment type="caution">
    <text evidence="2">The sequence shown here is derived from an EMBL/GenBank/DDBJ whole genome shotgun (WGS) entry which is preliminary data.</text>
</comment>
<evidence type="ECO:0000313" key="3">
    <source>
        <dbReference type="Proteomes" id="UP000320475"/>
    </source>
</evidence>
<dbReference type="GO" id="GO:0016538">
    <property type="term" value="F:cyclin-dependent protein serine/threonine kinase regulator activity"/>
    <property type="evidence" value="ECO:0007669"/>
    <property type="project" value="InterPro"/>
</dbReference>
<dbReference type="Gene3D" id="1.10.472.10">
    <property type="entry name" value="Cyclin-like"/>
    <property type="match status" value="2"/>
</dbReference>
<reference evidence="2 3" key="1">
    <citation type="journal article" date="2019" name="Sci. Rep.">
        <title>Comparative genomics of chytrid fungi reveal insights into the obligate biotrophic and pathogenic lifestyle of Synchytrium endobioticum.</title>
        <authorList>
            <person name="van de Vossenberg B.T.L.H."/>
            <person name="Warris S."/>
            <person name="Nguyen H.D.T."/>
            <person name="van Gent-Pelzer M.P.E."/>
            <person name="Joly D.L."/>
            <person name="van de Geest H.C."/>
            <person name="Bonants P.J.M."/>
            <person name="Smith D.S."/>
            <person name="Levesque C.A."/>
            <person name="van der Lee T.A.J."/>
        </authorList>
    </citation>
    <scope>NUCLEOTIDE SEQUENCE [LARGE SCALE GENOMIC DNA]</scope>
    <source>
        <strain evidence="2 3">LEV6574</strain>
    </source>
</reference>
<evidence type="ECO:0000256" key="1">
    <source>
        <dbReference type="SAM" id="MobiDB-lite"/>
    </source>
</evidence>
<dbReference type="GO" id="GO:0006357">
    <property type="term" value="P:regulation of transcription by RNA polymerase II"/>
    <property type="evidence" value="ECO:0007669"/>
    <property type="project" value="InterPro"/>
</dbReference>
<dbReference type="InterPro" id="IPR036915">
    <property type="entry name" value="Cyclin-like_sf"/>
</dbReference>